<keyword evidence="3 5" id="KW-0808">Transferase</keyword>
<dbReference type="GO" id="GO:0016757">
    <property type="term" value="F:glycosyltransferase activity"/>
    <property type="evidence" value="ECO:0007669"/>
    <property type="project" value="UniProtKB-KW"/>
</dbReference>
<dbReference type="Pfam" id="PF00535">
    <property type="entry name" value="Glycos_transf_2"/>
    <property type="match status" value="1"/>
</dbReference>
<reference evidence="5" key="1">
    <citation type="submission" date="2019-03" db="EMBL/GenBank/DDBJ databases">
        <title>Genetic characterization of the O-antigen and development of a molecular serotyping scheme for Enterobacter cloacae.</title>
        <authorList>
            <person name="Li Y."/>
            <person name="Huang J."/>
            <person name="Wang X."/>
            <person name="Xu C."/>
            <person name="Han T."/>
            <person name="Guo X."/>
        </authorList>
    </citation>
    <scope>NUCLEOTIDE SEQUENCE</scope>
    <source>
        <strain evidence="5">NCTC 11584</strain>
    </source>
</reference>
<dbReference type="InterPro" id="IPR029044">
    <property type="entry name" value="Nucleotide-diphossugar_trans"/>
</dbReference>
<feature type="domain" description="Glycosyltransferase 2-like" evidence="4">
    <location>
        <begin position="19"/>
        <end position="138"/>
    </location>
</feature>
<protein>
    <submittedName>
        <fullName evidence="5">Glycosyl transferase family 2</fullName>
    </submittedName>
</protein>
<name>A0A6B9XT17_ENTCL</name>
<dbReference type="InterPro" id="IPR001173">
    <property type="entry name" value="Glyco_trans_2-like"/>
</dbReference>
<dbReference type="PANTHER" id="PTHR43179">
    <property type="entry name" value="RHAMNOSYLTRANSFERASE WBBL"/>
    <property type="match status" value="1"/>
</dbReference>
<dbReference type="PANTHER" id="PTHR43179:SF12">
    <property type="entry name" value="GALACTOFURANOSYLTRANSFERASE GLFT2"/>
    <property type="match status" value="1"/>
</dbReference>
<evidence type="ECO:0000256" key="1">
    <source>
        <dbReference type="ARBA" id="ARBA00006739"/>
    </source>
</evidence>
<dbReference type="Gene3D" id="3.90.550.10">
    <property type="entry name" value="Spore Coat Polysaccharide Biosynthesis Protein SpsA, Chain A"/>
    <property type="match status" value="1"/>
</dbReference>
<comment type="similarity">
    <text evidence="1">Belongs to the glycosyltransferase 2 family.</text>
</comment>
<organism evidence="5">
    <name type="scientific">Enterobacter cloacae</name>
    <dbReference type="NCBI Taxonomy" id="550"/>
    <lineage>
        <taxon>Bacteria</taxon>
        <taxon>Pseudomonadati</taxon>
        <taxon>Pseudomonadota</taxon>
        <taxon>Gammaproteobacteria</taxon>
        <taxon>Enterobacterales</taxon>
        <taxon>Enterobacteriaceae</taxon>
        <taxon>Enterobacter</taxon>
        <taxon>Enterobacter cloacae complex</taxon>
    </lineage>
</organism>
<dbReference type="InterPro" id="IPR006446">
    <property type="entry name" value="RhaTrfase"/>
</dbReference>
<proteinExistence type="inferred from homology"/>
<dbReference type="AlphaFoldDB" id="A0A6B9XT17"/>
<sequence>MVNHNKYLSMFPLLRFYAVVVTYNPDVKKVIELVTTLQKYKVTVVIVDNTPGLNNYPFPCHLIKLGDNFGIATAQNHGIEYCLKDGADAIWFYDQDSVITDDFVQEFLTTVAGNPEDKIFAPVFWDEKKGFEYAITDIDSNGNRKKLLSSSYTDDFYSSVVISSGSLIKTELLLKIGLMLDSLFIDYVDTEWCLRAYYNGYKVHIIKNARMEHSIGDNTISLLGFNVPIHSPMRRYYRIRNSFLLFRMKHIPKKLALREIVFSCCHQIIIILTQKNKIEYLKYFLDALIDGLGNKAGKNIK</sequence>
<dbReference type="NCBIfam" id="TIGR01556">
    <property type="entry name" value="rhamnosyltran"/>
    <property type="match status" value="1"/>
</dbReference>
<evidence type="ECO:0000259" key="4">
    <source>
        <dbReference type="Pfam" id="PF00535"/>
    </source>
</evidence>
<dbReference type="EMBL" id="MK595727">
    <property type="protein sequence ID" value="QHR93242.1"/>
    <property type="molecule type" value="Genomic_DNA"/>
</dbReference>
<accession>A0A6B9XT17</accession>
<evidence type="ECO:0000256" key="2">
    <source>
        <dbReference type="ARBA" id="ARBA00022676"/>
    </source>
</evidence>
<evidence type="ECO:0000313" key="5">
    <source>
        <dbReference type="EMBL" id="QHR93242.1"/>
    </source>
</evidence>
<dbReference type="CDD" id="cd02526">
    <property type="entry name" value="GT2_RfbF_like"/>
    <property type="match status" value="1"/>
</dbReference>
<evidence type="ECO:0000256" key="3">
    <source>
        <dbReference type="ARBA" id="ARBA00022679"/>
    </source>
</evidence>
<keyword evidence="2" id="KW-0328">Glycosyltransferase</keyword>
<dbReference type="SUPFAM" id="SSF53448">
    <property type="entry name" value="Nucleotide-diphospho-sugar transferases"/>
    <property type="match status" value="1"/>
</dbReference>